<dbReference type="EMBL" id="CP001791">
    <property type="protein sequence ID" value="ADH98722.1"/>
    <property type="molecule type" value="Genomic_DNA"/>
</dbReference>
<evidence type="ECO:0000313" key="1">
    <source>
        <dbReference type="EMBL" id="ADH98722.1"/>
    </source>
</evidence>
<organism evidence="1 2">
    <name type="scientific">Bacillus selenitireducens (strain ATCC 700615 / DSM 15326 / MLS10)</name>
    <dbReference type="NCBI Taxonomy" id="439292"/>
    <lineage>
        <taxon>Bacteria</taxon>
        <taxon>Bacillati</taxon>
        <taxon>Bacillota</taxon>
        <taxon>Bacilli</taxon>
        <taxon>Bacillales</taxon>
        <taxon>Bacillaceae</taxon>
        <taxon>Salisediminibacterium</taxon>
    </lineage>
</organism>
<dbReference type="Proteomes" id="UP000000271">
    <property type="component" value="Chromosome"/>
</dbReference>
<proteinExistence type="predicted"/>
<protein>
    <recommendedName>
        <fullName evidence="3">Cytoplasmic protein</fullName>
    </recommendedName>
</protein>
<sequence length="120" mass="13666">MALGLNCSKMIRIKGNVLSLVSLTLRLYRTGVFDMEYSPEVKNRMKRLEGQVRGVLRMMDEEKDCKEIITQMSAIRSALDRATAFVVAKNLETCIRNEAQTGQEKEDVIEEAIQLLVKSR</sequence>
<dbReference type="HOGENOM" id="CLU_130332_1_0_9"/>
<reference evidence="1" key="1">
    <citation type="submission" date="2009-10" db="EMBL/GenBank/DDBJ databases">
        <title>Complete sequence of Bacillus selenitireducens MLS10.</title>
        <authorList>
            <consortium name="US DOE Joint Genome Institute"/>
            <person name="Lucas S."/>
            <person name="Copeland A."/>
            <person name="Lapidus A."/>
            <person name="Glavina del Rio T."/>
            <person name="Dalin E."/>
            <person name="Tice H."/>
            <person name="Bruce D."/>
            <person name="Goodwin L."/>
            <person name="Pitluck S."/>
            <person name="Sims D."/>
            <person name="Brettin T."/>
            <person name="Detter J.C."/>
            <person name="Han C."/>
            <person name="Larimer F."/>
            <person name="Land M."/>
            <person name="Hauser L."/>
            <person name="Kyrpides N."/>
            <person name="Ovchinnikova G."/>
            <person name="Stolz J."/>
        </authorList>
    </citation>
    <scope>NUCLEOTIDE SEQUENCE [LARGE SCALE GENOMIC DNA]</scope>
    <source>
        <strain evidence="1">MLS10</strain>
    </source>
</reference>
<accession>D6XSD6</accession>
<dbReference type="KEGG" id="bse:Bsel_1209"/>
<dbReference type="InterPro" id="IPR038390">
    <property type="entry name" value="Metal_Tscrpt_repr_sf"/>
</dbReference>
<dbReference type="AlphaFoldDB" id="D6XSD6"/>
<dbReference type="eggNOG" id="COG1937">
    <property type="taxonomic scope" value="Bacteria"/>
</dbReference>
<dbReference type="PANTHER" id="PTHR33677">
    <property type="entry name" value="TRANSCRIPTIONAL REPRESSOR FRMR-RELATED"/>
    <property type="match status" value="1"/>
</dbReference>
<dbReference type="GO" id="GO:0003677">
    <property type="term" value="F:DNA binding"/>
    <property type="evidence" value="ECO:0007669"/>
    <property type="project" value="InterPro"/>
</dbReference>
<dbReference type="InterPro" id="IPR003735">
    <property type="entry name" value="Metal_Tscrpt_repr"/>
</dbReference>
<name>D6XSD6_BACIE</name>
<keyword evidence="2" id="KW-1185">Reference proteome</keyword>
<dbReference type="CDD" id="cd10155">
    <property type="entry name" value="BsYrkD-like_DUF156"/>
    <property type="match status" value="1"/>
</dbReference>
<dbReference type="Gene3D" id="1.20.58.1000">
    <property type="entry name" value="Metal-sensitive repressor, helix protomer"/>
    <property type="match status" value="1"/>
</dbReference>
<dbReference type="GO" id="GO:0046872">
    <property type="term" value="F:metal ion binding"/>
    <property type="evidence" value="ECO:0007669"/>
    <property type="project" value="InterPro"/>
</dbReference>
<evidence type="ECO:0000313" key="2">
    <source>
        <dbReference type="Proteomes" id="UP000000271"/>
    </source>
</evidence>
<dbReference type="Pfam" id="PF02583">
    <property type="entry name" value="Trns_repr_metal"/>
    <property type="match status" value="1"/>
</dbReference>
<evidence type="ECO:0008006" key="3">
    <source>
        <dbReference type="Google" id="ProtNLM"/>
    </source>
</evidence>
<gene>
    <name evidence="1" type="ordered locus">Bsel_1209</name>
</gene>
<dbReference type="PANTHER" id="PTHR33677:SF5">
    <property type="entry name" value="TRANSCRIPTIONAL REPRESSOR FRMR"/>
    <property type="match status" value="1"/>
</dbReference>
<dbReference type="GO" id="GO:0045892">
    <property type="term" value="P:negative regulation of DNA-templated transcription"/>
    <property type="evidence" value="ECO:0007669"/>
    <property type="project" value="UniProtKB-ARBA"/>
</dbReference>